<feature type="compositionally biased region" description="Basic residues" evidence="1">
    <location>
        <begin position="752"/>
        <end position="761"/>
    </location>
</feature>
<evidence type="ECO:0000313" key="2">
    <source>
        <dbReference type="EMBL" id="KAF2435041.1"/>
    </source>
</evidence>
<feature type="region of interest" description="Disordered" evidence="1">
    <location>
        <begin position="1078"/>
        <end position="1099"/>
    </location>
</feature>
<feature type="region of interest" description="Disordered" evidence="1">
    <location>
        <begin position="323"/>
        <end position="381"/>
    </location>
</feature>
<protein>
    <submittedName>
        <fullName evidence="2">Uncharacterized protein</fullName>
    </submittedName>
</protein>
<dbReference type="EMBL" id="MU007014">
    <property type="protein sequence ID" value="KAF2435041.1"/>
    <property type="molecule type" value="Genomic_DNA"/>
</dbReference>
<evidence type="ECO:0000313" key="3">
    <source>
        <dbReference type="Proteomes" id="UP000800235"/>
    </source>
</evidence>
<feature type="region of interest" description="Disordered" evidence="1">
    <location>
        <begin position="1139"/>
        <end position="1243"/>
    </location>
</feature>
<sequence length="1302" mass="141991">MGNSQSGPEDQKQARVSKPKTFNSSRTSAVICPLESEFGEKATIPTLPYAAFEDLESARASPIKVNRSQQDFRNVIRSQLLAPTETKISEPSEKNQLGLMAVTVARSLSRSGPRGPIPRSSLAKLQGGESQLSVASERSVDLETAVALLHELRKTASPDDLVALHQALLPKRSPDGMSSTYESAGEAAEEALGTSAAALIRRKSLAAPGVATRKAKNEESMPPQDPGMSIHDQLWQRDMMHDSPLAVLSNMDSTEPPAPSEGNRCPTPGDMDYSHLGSLKIGSLVVTNGCVSPNPSFVSRDFSSPKKPSTDRYHEDLYYTASEGGSAHEDIDIDLPTLPPIEPKHPLPNPESKGSFDPPRTPDRASRPELPTRRSGSPLKQVVRAESLNYGCEALHTQIRQPRPAASAISLAAFSENHSLLENTSSDEEYRPAHTRARAESAISLASEYMAEMPPSPYGTPPRHSRDLPRRPSRVSSELPNSEEYHEALPNHSGELSLEQSDNRPNLQHHDQLEDTIRHFDQKGQEAQIVQTDEKANQDFGRGTPKDFAQTSADIFTTEFDEVYGSAELPLKEEILAHTALRSHPPMLKSALRVRSFGSGQAKTDSGYSSGSSNYYEAEQMKPHTMYPSYEAEQPRLSTGYPAYDSEQVRCSLVHQSVEGPASSGAEKHEHHVVQRGYFTKDNASFRGRPPTRDKPTQILDDPTPEATPEKIERSKSWRKSVRKSLPRMLSSNSSPTSIKSSTPETKSAGKAQRKLQKKRPLSQPPIAFGQKHDLIDGDVPCVPSAVSSRFSMRLAQSPGMEHLERTYDSPSASSSRGGSQSPSPAVRGGSSVPASYFPDASVENLTAGKVKRLSRAINTGATPPTPSRLISFNKRDQRSSGPARDDDDEIIGVADFGTVAQSLGGSPYDIAMNANSDTRRFSSTPTQPHQMSTGSRLGPREGWDAKTASQFAQMRSRDRAATSGRGGYGRPTMGNRPSSYQDRPSTYYDQTPQQGWNPQKQYQVSNIVQPRPRSTPGNEFGSHNSNFEQHKVQHEPMPTVPRPRPTSSYTVTTQPLITTMTVSTSGVLPLSATTISTQAPRSSTLITQSHAPRSPSPVKSLVNAFEQRSIGSPSGSPKPADSYDWSEHSRLWRERRMQAHTTVQSSATSNPVTNTNSTTFTTVTTFSPASSPSPAPRTPGSVVTLPPTPDENPSGNLVEQKRTSPFKRPSPQVLPQSHLKPQSRRLSKTPEPSPISVQKKSLESKFEDHGIFGRYGGGFRHRKDKTMSAVTPPAGKREVTPRTGAVRREYGVDLGDVPTGR</sequence>
<keyword evidence="3" id="KW-1185">Reference proteome</keyword>
<feature type="compositionally biased region" description="Low complexity" evidence="1">
    <location>
        <begin position="1146"/>
        <end position="1171"/>
    </location>
</feature>
<comment type="caution">
    <text evidence="2">The sequence shown here is derived from an EMBL/GenBank/DDBJ whole genome shotgun (WGS) entry which is preliminary data.</text>
</comment>
<feature type="compositionally biased region" description="Basic and acidic residues" evidence="1">
    <location>
        <begin position="1276"/>
        <end position="1292"/>
    </location>
</feature>
<feature type="region of interest" description="Disordered" evidence="1">
    <location>
        <begin position="660"/>
        <end position="779"/>
    </location>
</feature>
<feature type="compositionally biased region" description="Polar residues" evidence="1">
    <location>
        <begin position="920"/>
        <end position="936"/>
    </location>
</feature>
<feature type="region of interest" description="Disordered" evidence="1">
    <location>
        <begin position="1256"/>
        <end position="1302"/>
    </location>
</feature>
<feature type="region of interest" description="Disordered" evidence="1">
    <location>
        <begin position="801"/>
        <end position="833"/>
    </location>
</feature>
<accession>A0A9P4P1Q2</accession>
<gene>
    <name evidence="2" type="ORF">EJ08DRAFT_692940</name>
</gene>
<dbReference type="OrthoDB" id="5341904at2759"/>
<feature type="region of interest" description="Disordered" evidence="1">
    <location>
        <begin position="855"/>
        <end position="891"/>
    </location>
</feature>
<feature type="region of interest" description="Disordered" evidence="1">
    <location>
        <begin position="1"/>
        <end position="26"/>
    </location>
</feature>
<feature type="compositionally biased region" description="Basic residues" evidence="1">
    <location>
        <begin position="717"/>
        <end position="726"/>
    </location>
</feature>
<dbReference type="Proteomes" id="UP000800235">
    <property type="component" value="Unassembled WGS sequence"/>
</dbReference>
<reference evidence="2" key="1">
    <citation type="journal article" date="2020" name="Stud. Mycol.">
        <title>101 Dothideomycetes genomes: a test case for predicting lifestyles and emergence of pathogens.</title>
        <authorList>
            <person name="Haridas S."/>
            <person name="Albert R."/>
            <person name="Binder M."/>
            <person name="Bloem J."/>
            <person name="Labutti K."/>
            <person name="Salamov A."/>
            <person name="Andreopoulos B."/>
            <person name="Baker S."/>
            <person name="Barry K."/>
            <person name="Bills G."/>
            <person name="Bluhm B."/>
            <person name="Cannon C."/>
            <person name="Castanera R."/>
            <person name="Culley D."/>
            <person name="Daum C."/>
            <person name="Ezra D."/>
            <person name="Gonzalez J."/>
            <person name="Henrissat B."/>
            <person name="Kuo A."/>
            <person name="Liang C."/>
            <person name="Lipzen A."/>
            <person name="Lutzoni F."/>
            <person name="Magnuson J."/>
            <person name="Mondo S."/>
            <person name="Nolan M."/>
            <person name="Ohm R."/>
            <person name="Pangilinan J."/>
            <person name="Park H.-J."/>
            <person name="Ramirez L."/>
            <person name="Alfaro M."/>
            <person name="Sun H."/>
            <person name="Tritt A."/>
            <person name="Yoshinaga Y."/>
            <person name="Zwiers L.-H."/>
            <person name="Turgeon B."/>
            <person name="Goodwin S."/>
            <person name="Spatafora J."/>
            <person name="Crous P."/>
            <person name="Grigoriev I."/>
        </authorList>
    </citation>
    <scope>NUCLEOTIDE SEQUENCE</scope>
    <source>
        <strain evidence="2">CBS 130266</strain>
    </source>
</reference>
<evidence type="ECO:0000256" key="1">
    <source>
        <dbReference type="SAM" id="MobiDB-lite"/>
    </source>
</evidence>
<name>A0A9P4P1Q2_9PEZI</name>
<feature type="region of interest" description="Disordered" evidence="1">
    <location>
        <begin position="451"/>
        <end position="486"/>
    </location>
</feature>
<feature type="compositionally biased region" description="Basic and acidic residues" evidence="1">
    <location>
        <begin position="360"/>
        <end position="372"/>
    </location>
</feature>
<feature type="compositionally biased region" description="Polar residues" evidence="1">
    <location>
        <begin position="1078"/>
        <end position="1092"/>
    </location>
</feature>
<proteinExistence type="predicted"/>
<feature type="region of interest" description="Disordered" evidence="1">
    <location>
        <begin position="920"/>
        <end position="1000"/>
    </location>
</feature>
<feature type="compositionally biased region" description="Low complexity" evidence="1">
    <location>
        <begin position="810"/>
        <end position="826"/>
    </location>
</feature>
<feature type="compositionally biased region" description="Polar residues" evidence="1">
    <location>
        <begin position="976"/>
        <end position="1000"/>
    </location>
</feature>
<feature type="compositionally biased region" description="Low complexity" evidence="1">
    <location>
        <begin position="731"/>
        <end position="747"/>
    </location>
</feature>
<organism evidence="2 3">
    <name type="scientific">Tothia fuscella</name>
    <dbReference type="NCBI Taxonomy" id="1048955"/>
    <lineage>
        <taxon>Eukaryota</taxon>
        <taxon>Fungi</taxon>
        <taxon>Dikarya</taxon>
        <taxon>Ascomycota</taxon>
        <taxon>Pezizomycotina</taxon>
        <taxon>Dothideomycetes</taxon>
        <taxon>Pleosporomycetidae</taxon>
        <taxon>Venturiales</taxon>
        <taxon>Cylindrosympodiaceae</taxon>
        <taxon>Tothia</taxon>
    </lineage>
</organism>
<feature type="compositionally biased region" description="Pro residues" evidence="1">
    <location>
        <begin position="337"/>
        <end position="349"/>
    </location>
</feature>